<dbReference type="FunFam" id="3.30.70.580:FF:000001">
    <property type="entry name" value="tRNA pseudouridine synthase A"/>
    <property type="match status" value="1"/>
</dbReference>
<comment type="caution">
    <text evidence="4">Lacks conserved residue(s) required for the propagation of feature annotation.</text>
</comment>
<dbReference type="GO" id="GO:0031119">
    <property type="term" value="P:tRNA pseudouridine synthesis"/>
    <property type="evidence" value="ECO:0007669"/>
    <property type="project" value="UniProtKB-UniRule"/>
</dbReference>
<organism evidence="9 10">
    <name type="scientific">Pedosphaera parvula (strain Ellin514)</name>
    <dbReference type="NCBI Taxonomy" id="320771"/>
    <lineage>
        <taxon>Bacteria</taxon>
        <taxon>Pseudomonadati</taxon>
        <taxon>Verrucomicrobiota</taxon>
        <taxon>Pedosphaerae</taxon>
        <taxon>Pedosphaerales</taxon>
        <taxon>Pedosphaeraceae</taxon>
        <taxon>Pedosphaera</taxon>
    </lineage>
</organism>
<comment type="caution">
    <text evidence="9">The sequence shown here is derived from an EMBL/GenBank/DDBJ whole genome shotgun (WGS) entry which is preliminary data.</text>
</comment>
<dbReference type="AlphaFoldDB" id="B9XDA1"/>
<keyword evidence="3 4" id="KW-0413">Isomerase</keyword>
<sequence length="270" mass="30250">MEKLKFKLTIAYDGKNYSGWQVQKSGIGVQQRVEEALTKLFPSVGRIHSSSRTDTGVHAIGMVAHMEIPKAEFRMTSEKLALAINAHLPEDIRVMSAQKVAADFHARFDAAGKQYRYFVWNQTAMNPLLREQAWQVPKELDLKAMRSAAKLFPGKHDFRSFAASRNYEVESTVRTLARCDIKKSGSLLTFIIEGDGFLYKMCRGIVGTLVQVGQGKIAAADIKKILETRDRRVAGMTAPAHGLVLWKVFYKSKAKVSVPKKKVEHEHSNG</sequence>
<comment type="function">
    <text evidence="4">Formation of pseudouridine at positions 38, 39 and 40 in the anticodon stem and loop of transfer RNAs.</text>
</comment>
<reference evidence="9 10" key="1">
    <citation type="journal article" date="2011" name="J. Bacteriol.">
        <title>Genome sequence of 'Pedosphaera parvula' Ellin514, an aerobic Verrucomicrobial isolate from pasture soil.</title>
        <authorList>
            <person name="Kant R."/>
            <person name="van Passel M.W."/>
            <person name="Sangwan P."/>
            <person name="Palva A."/>
            <person name="Lucas S."/>
            <person name="Copeland A."/>
            <person name="Lapidus A."/>
            <person name="Glavina Del Rio T."/>
            <person name="Dalin E."/>
            <person name="Tice H."/>
            <person name="Bruce D."/>
            <person name="Goodwin L."/>
            <person name="Pitluck S."/>
            <person name="Chertkov O."/>
            <person name="Larimer F.W."/>
            <person name="Land M.L."/>
            <person name="Hauser L."/>
            <person name="Brettin T.S."/>
            <person name="Detter J.C."/>
            <person name="Han S."/>
            <person name="de Vos W.M."/>
            <person name="Janssen P.H."/>
            <person name="Smidt H."/>
        </authorList>
    </citation>
    <scope>NUCLEOTIDE SEQUENCE [LARGE SCALE GENOMIC DNA]</scope>
    <source>
        <strain evidence="9 10">Ellin514</strain>
    </source>
</reference>
<dbReference type="HAMAP" id="MF_00171">
    <property type="entry name" value="TruA"/>
    <property type="match status" value="1"/>
</dbReference>
<dbReference type="Proteomes" id="UP000003688">
    <property type="component" value="Unassembled WGS sequence"/>
</dbReference>
<evidence type="ECO:0000256" key="3">
    <source>
        <dbReference type="ARBA" id="ARBA00023235"/>
    </source>
</evidence>
<keyword evidence="2 4" id="KW-0819">tRNA processing</keyword>
<dbReference type="STRING" id="320771.Cflav_PD6322"/>
<dbReference type="GO" id="GO:0003723">
    <property type="term" value="F:RNA binding"/>
    <property type="evidence" value="ECO:0007669"/>
    <property type="project" value="InterPro"/>
</dbReference>
<evidence type="ECO:0000259" key="8">
    <source>
        <dbReference type="Pfam" id="PF01416"/>
    </source>
</evidence>
<feature type="domain" description="Pseudouridine synthase I TruA alpha/beta" evidence="8">
    <location>
        <begin position="10"/>
        <end position="109"/>
    </location>
</feature>
<dbReference type="InterPro" id="IPR020095">
    <property type="entry name" value="PsdUridine_synth_TruA_C"/>
</dbReference>
<comment type="similarity">
    <text evidence="1 4 7">Belongs to the tRNA pseudouridine synthase TruA family.</text>
</comment>
<feature type="binding site" evidence="4 6">
    <location>
        <position position="115"/>
    </location>
    <ligand>
        <name>substrate</name>
    </ligand>
</feature>
<dbReference type="PANTHER" id="PTHR11142:SF0">
    <property type="entry name" value="TRNA PSEUDOURIDINE SYNTHASE-LIKE 1"/>
    <property type="match status" value="1"/>
</dbReference>
<dbReference type="EMBL" id="ABOX02000006">
    <property type="protein sequence ID" value="EEF62047.1"/>
    <property type="molecule type" value="Genomic_DNA"/>
</dbReference>
<comment type="catalytic activity">
    <reaction evidence="4 7">
        <text>uridine(38/39/40) in tRNA = pseudouridine(38/39/40) in tRNA</text>
        <dbReference type="Rhea" id="RHEA:22376"/>
        <dbReference type="Rhea" id="RHEA-COMP:10085"/>
        <dbReference type="Rhea" id="RHEA-COMP:10087"/>
        <dbReference type="ChEBI" id="CHEBI:65314"/>
        <dbReference type="ChEBI" id="CHEBI:65315"/>
        <dbReference type="EC" id="5.4.99.12"/>
    </reaction>
</comment>
<gene>
    <name evidence="4" type="primary">truA</name>
    <name evidence="9" type="ORF">Cflav_PD6322</name>
</gene>
<dbReference type="InterPro" id="IPR001406">
    <property type="entry name" value="PsdUridine_synth_TruA"/>
</dbReference>
<dbReference type="SUPFAM" id="SSF55120">
    <property type="entry name" value="Pseudouridine synthase"/>
    <property type="match status" value="1"/>
</dbReference>
<keyword evidence="10" id="KW-1185">Reference proteome</keyword>
<evidence type="ECO:0000256" key="4">
    <source>
        <dbReference type="HAMAP-Rule" id="MF_00171"/>
    </source>
</evidence>
<feature type="active site" description="Nucleophile" evidence="4 5">
    <location>
        <position position="54"/>
    </location>
</feature>
<proteinExistence type="inferred from homology"/>
<evidence type="ECO:0000256" key="5">
    <source>
        <dbReference type="PIRSR" id="PIRSR001430-1"/>
    </source>
</evidence>
<dbReference type="PIRSF" id="PIRSF001430">
    <property type="entry name" value="tRNA_psdUrid_synth"/>
    <property type="match status" value="1"/>
</dbReference>
<dbReference type="PANTHER" id="PTHR11142">
    <property type="entry name" value="PSEUDOURIDYLATE SYNTHASE"/>
    <property type="match status" value="1"/>
</dbReference>
<name>B9XDA1_PEDPL</name>
<protein>
    <recommendedName>
        <fullName evidence="4">tRNA pseudouridine synthase A</fullName>
        <ecNumber evidence="4">5.4.99.12</ecNumber>
    </recommendedName>
    <alternativeName>
        <fullName evidence="4">tRNA pseudouridine(38-40) synthase</fullName>
    </alternativeName>
    <alternativeName>
        <fullName evidence="4">tRNA pseudouridylate synthase I</fullName>
    </alternativeName>
    <alternativeName>
        <fullName evidence="4">tRNA-uridine isomerase I</fullName>
    </alternativeName>
</protein>
<evidence type="ECO:0000256" key="1">
    <source>
        <dbReference type="ARBA" id="ARBA00009375"/>
    </source>
</evidence>
<dbReference type="Pfam" id="PF01416">
    <property type="entry name" value="PseudoU_synth_1"/>
    <property type="match status" value="2"/>
</dbReference>
<evidence type="ECO:0000256" key="7">
    <source>
        <dbReference type="RuleBase" id="RU003792"/>
    </source>
</evidence>
<dbReference type="Gene3D" id="3.30.70.660">
    <property type="entry name" value="Pseudouridine synthase I, catalytic domain, C-terminal subdomain"/>
    <property type="match status" value="1"/>
</dbReference>
<dbReference type="InterPro" id="IPR020097">
    <property type="entry name" value="PsdUridine_synth_TruA_a/b_dom"/>
</dbReference>
<evidence type="ECO:0000313" key="10">
    <source>
        <dbReference type="Proteomes" id="UP000003688"/>
    </source>
</evidence>
<evidence type="ECO:0000313" key="9">
    <source>
        <dbReference type="EMBL" id="EEF62047.1"/>
    </source>
</evidence>
<evidence type="ECO:0000256" key="2">
    <source>
        <dbReference type="ARBA" id="ARBA00022694"/>
    </source>
</evidence>
<dbReference type="CDD" id="cd02570">
    <property type="entry name" value="PseudoU_synth_EcTruA"/>
    <property type="match status" value="1"/>
</dbReference>
<accession>B9XDA1</accession>
<comment type="subunit">
    <text evidence="4">Homodimer.</text>
</comment>
<dbReference type="InterPro" id="IPR020094">
    <property type="entry name" value="TruA/RsuA/RluB/E/F_N"/>
</dbReference>
<dbReference type="GO" id="GO:0160147">
    <property type="term" value="F:tRNA pseudouridine(38-40) synthase activity"/>
    <property type="evidence" value="ECO:0007669"/>
    <property type="project" value="UniProtKB-EC"/>
</dbReference>
<dbReference type="NCBIfam" id="TIGR00071">
    <property type="entry name" value="hisT_truA"/>
    <property type="match status" value="1"/>
</dbReference>
<dbReference type="EC" id="5.4.99.12" evidence="4"/>
<evidence type="ECO:0000256" key="6">
    <source>
        <dbReference type="PIRSR" id="PIRSR001430-2"/>
    </source>
</evidence>
<feature type="domain" description="Pseudouridine synthase I TruA alpha/beta" evidence="8">
    <location>
        <begin position="148"/>
        <end position="250"/>
    </location>
</feature>
<dbReference type="Gene3D" id="3.30.70.580">
    <property type="entry name" value="Pseudouridine synthase I, catalytic domain, N-terminal subdomain"/>
    <property type="match status" value="1"/>
</dbReference>
<dbReference type="InterPro" id="IPR020103">
    <property type="entry name" value="PsdUridine_synth_cat_dom_sf"/>
</dbReference>